<accession>A0AAW0Q006</accession>
<dbReference type="AlphaFoldDB" id="A0AAW0Q006"/>
<feature type="region of interest" description="Disordered" evidence="1">
    <location>
        <begin position="37"/>
        <end position="77"/>
    </location>
</feature>
<sequence>MCYCQYGRCSFLPSGVLSQAWTRRARLSLLCVTPGSTTVPRSTPAAGRTSRHTGLRSAHPGWGSPRDPHHNEFPEDPEFREIIRKAERAIEEGIYPERITKDPVAAILSKTHRG</sequence>
<feature type="compositionally biased region" description="Basic and acidic residues" evidence="1">
    <location>
        <begin position="66"/>
        <end position="77"/>
    </location>
</feature>
<protein>
    <submittedName>
        <fullName evidence="2">Uncharacterized protein</fullName>
    </submittedName>
</protein>
<keyword evidence="3" id="KW-1185">Reference proteome</keyword>
<name>A0AAW0Q006_9GOBI</name>
<dbReference type="Proteomes" id="UP001460270">
    <property type="component" value="Unassembled WGS sequence"/>
</dbReference>
<evidence type="ECO:0000313" key="2">
    <source>
        <dbReference type="EMBL" id="KAK7930198.1"/>
    </source>
</evidence>
<evidence type="ECO:0000256" key="1">
    <source>
        <dbReference type="SAM" id="MobiDB-lite"/>
    </source>
</evidence>
<reference evidence="3" key="1">
    <citation type="submission" date="2024-04" db="EMBL/GenBank/DDBJ databases">
        <title>Salinicola lusitanus LLJ914,a marine bacterium isolated from the Okinawa Trough.</title>
        <authorList>
            <person name="Li J."/>
        </authorList>
    </citation>
    <scope>NUCLEOTIDE SEQUENCE [LARGE SCALE GENOMIC DNA]</scope>
</reference>
<evidence type="ECO:0000313" key="3">
    <source>
        <dbReference type="Proteomes" id="UP001460270"/>
    </source>
</evidence>
<comment type="caution">
    <text evidence="2">The sequence shown here is derived from an EMBL/GenBank/DDBJ whole genome shotgun (WGS) entry which is preliminary data.</text>
</comment>
<organism evidence="2 3">
    <name type="scientific">Mugilogobius chulae</name>
    <name type="common">yellowstripe goby</name>
    <dbReference type="NCBI Taxonomy" id="88201"/>
    <lineage>
        <taxon>Eukaryota</taxon>
        <taxon>Metazoa</taxon>
        <taxon>Chordata</taxon>
        <taxon>Craniata</taxon>
        <taxon>Vertebrata</taxon>
        <taxon>Euteleostomi</taxon>
        <taxon>Actinopterygii</taxon>
        <taxon>Neopterygii</taxon>
        <taxon>Teleostei</taxon>
        <taxon>Neoteleostei</taxon>
        <taxon>Acanthomorphata</taxon>
        <taxon>Gobiaria</taxon>
        <taxon>Gobiiformes</taxon>
        <taxon>Gobioidei</taxon>
        <taxon>Gobiidae</taxon>
        <taxon>Gobionellinae</taxon>
        <taxon>Mugilogobius</taxon>
    </lineage>
</organism>
<gene>
    <name evidence="2" type="ORF">WMY93_006593</name>
</gene>
<proteinExistence type="predicted"/>
<dbReference type="EMBL" id="JBBPFD010000004">
    <property type="protein sequence ID" value="KAK7930198.1"/>
    <property type="molecule type" value="Genomic_DNA"/>
</dbReference>